<gene>
    <name evidence="1" type="ORF">QMA01_14365</name>
</gene>
<keyword evidence="2" id="KW-1185">Reference proteome</keyword>
<accession>A0ABT7ZMV8</accession>
<dbReference type="InterPro" id="IPR036388">
    <property type="entry name" value="WH-like_DNA-bd_sf"/>
</dbReference>
<organism evidence="1 2">
    <name type="scientific">Planococcus notacanthi</name>
    <dbReference type="NCBI Taxonomy" id="3035188"/>
    <lineage>
        <taxon>Bacteria</taxon>
        <taxon>Bacillati</taxon>
        <taxon>Bacillota</taxon>
        <taxon>Bacilli</taxon>
        <taxon>Bacillales</taxon>
        <taxon>Caryophanaceae</taxon>
        <taxon>Planococcus</taxon>
    </lineage>
</organism>
<dbReference type="Gene3D" id="1.10.10.10">
    <property type="entry name" value="Winged helix-like DNA-binding domain superfamily/Winged helix DNA-binding domain"/>
    <property type="match status" value="1"/>
</dbReference>
<evidence type="ECO:0000313" key="2">
    <source>
        <dbReference type="Proteomes" id="UP001225873"/>
    </source>
</evidence>
<dbReference type="SUPFAM" id="SSF46785">
    <property type="entry name" value="Winged helix' DNA-binding domain"/>
    <property type="match status" value="1"/>
</dbReference>
<name>A0ABT7ZMV8_9BACL</name>
<dbReference type="InterPro" id="IPR036390">
    <property type="entry name" value="WH_DNA-bd_sf"/>
</dbReference>
<evidence type="ECO:0000313" key="1">
    <source>
        <dbReference type="EMBL" id="MDN3428485.1"/>
    </source>
</evidence>
<comment type="caution">
    <text evidence="1">The sequence shown here is derived from an EMBL/GenBank/DDBJ whole genome shotgun (WGS) entry which is preliminary data.</text>
</comment>
<reference evidence="1 2" key="1">
    <citation type="submission" date="2023-03" db="EMBL/GenBank/DDBJ databases">
        <authorList>
            <person name="Uniacke-Lowe S."/>
            <person name="Ross P."/>
            <person name="Hill C."/>
        </authorList>
    </citation>
    <scope>NUCLEOTIDE SEQUENCE [LARGE SCALE GENOMIC DNA]</scope>
    <source>
        <strain evidence="1 2">APC 4016</strain>
    </source>
</reference>
<dbReference type="Proteomes" id="UP001225873">
    <property type="component" value="Unassembled WGS sequence"/>
</dbReference>
<sequence length="256" mass="29521">MDKLIEELRASVAEDPNRTIINEAVWKLPVVLYDVSFDRVKRLKMDILMKMLLLTFQEADIRRAATLSDMLFVEELFISDLIDKMQRTGLIGLEKSGYKLTPKGHDYLGKGIFEEEMEGSKTVIAYSAVHDDYRLAASEAHPEAGDTMPLYRYPVKGSLNKDRMYQLLLKEGADLGEESFQTVITGITACIENDTIHIPCIEFQLYDQKQDLFYARIWNTWTSSWDETLEKHIEARELVKWRKAMEEQEAALEIGV</sequence>
<dbReference type="RefSeq" id="WP_290215299.1">
    <property type="nucleotide sequence ID" value="NZ_JASDCQ010000004.1"/>
</dbReference>
<proteinExistence type="predicted"/>
<dbReference type="EMBL" id="JASDCQ010000004">
    <property type="protein sequence ID" value="MDN3428485.1"/>
    <property type="molecule type" value="Genomic_DNA"/>
</dbReference>
<protein>
    <submittedName>
        <fullName evidence="1">Uncharacterized protein</fullName>
    </submittedName>
</protein>